<sequence>MKHNRKIIYSAGFLFSLSVALMAYINSSFLSAFVGEKLVGVIYASGSVVLILAFLLIPRIFGKLGGYKFLLLIIGLDILSILAFVLAKNAWSVIIAFIFGFAFNTIIIFSLDEFLEILSKNSTTGGIRGAYLTITSLAWILSQLILTFGKIKEGFPFRGVYLLAFFVMTLFFFLSLFTLKNISDPRYDKIKTIKFVGRFFKNKNLFRIYGINFLLQFFYSWMVIYTPIYLFAYLDFDWKQIGMIFSVMLLPFIIFPFPLGKYSDKIGERKLLMLGFFMTAFFTFILFFIQKHEVWIWALVLFATRAGASTIETMSDAYFFKHIKPENEEFVGVYRSVPSMAYIIGPLSASLVFLLVPSFNFIFLILGALMLCGIYLSSTIKKSDI</sequence>
<dbReference type="EMBL" id="LCBE01000013">
    <property type="protein sequence ID" value="KKS03917.1"/>
    <property type="molecule type" value="Genomic_DNA"/>
</dbReference>
<comment type="caution">
    <text evidence="6">The sequence shown here is derived from an EMBL/GenBank/DDBJ whole genome shotgun (WGS) entry which is preliminary data.</text>
</comment>
<feature type="transmembrane region" description="Helical" evidence="4">
    <location>
        <begin position="208"/>
        <end position="234"/>
    </location>
</feature>
<gene>
    <name evidence="6" type="ORF">UU58_C0013G0004</name>
</gene>
<feature type="transmembrane region" description="Helical" evidence="4">
    <location>
        <begin position="38"/>
        <end position="57"/>
    </location>
</feature>
<dbReference type="SUPFAM" id="SSF103473">
    <property type="entry name" value="MFS general substrate transporter"/>
    <property type="match status" value="1"/>
</dbReference>
<evidence type="ECO:0000313" key="6">
    <source>
        <dbReference type="EMBL" id="KKS03917.1"/>
    </source>
</evidence>
<evidence type="ECO:0000256" key="3">
    <source>
        <dbReference type="ARBA" id="ARBA00023136"/>
    </source>
</evidence>
<organism evidence="6 7">
    <name type="scientific">Candidatus Nomurabacteria bacterium GW2011_GWA2_41_25</name>
    <dbReference type="NCBI Taxonomy" id="1618736"/>
    <lineage>
        <taxon>Bacteria</taxon>
        <taxon>Candidatus Nomuraibacteriota</taxon>
    </lineage>
</organism>
<dbReference type="PANTHER" id="PTHR23526">
    <property type="entry name" value="INTEGRAL MEMBRANE TRANSPORT PROTEIN-RELATED"/>
    <property type="match status" value="1"/>
</dbReference>
<feature type="domain" description="Major facilitator superfamily (MFS) profile" evidence="5">
    <location>
        <begin position="164"/>
        <end position="385"/>
    </location>
</feature>
<feature type="transmembrane region" description="Helical" evidence="4">
    <location>
        <begin position="295"/>
        <end position="320"/>
    </location>
</feature>
<feature type="transmembrane region" description="Helical" evidence="4">
    <location>
        <begin position="271"/>
        <end position="289"/>
    </location>
</feature>
<feature type="transmembrane region" description="Helical" evidence="4">
    <location>
        <begin position="127"/>
        <end position="148"/>
    </location>
</feature>
<dbReference type="PROSITE" id="PS50850">
    <property type="entry name" value="MFS"/>
    <property type="match status" value="1"/>
</dbReference>
<dbReference type="InterPro" id="IPR036259">
    <property type="entry name" value="MFS_trans_sf"/>
</dbReference>
<feature type="transmembrane region" description="Helical" evidence="4">
    <location>
        <begin position="160"/>
        <end position="179"/>
    </location>
</feature>
<dbReference type="InterPro" id="IPR052528">
    <property type="entry name" value="Sugar_transport-like"/>
</dbReference>
<dbReference type="GO" id="GO:0022857">
    <property type="term" value="F:transmembrane transporter activity"/>
    <property type="evidence" value="ECO:0007669"/>
    <property type="project" value="InterPro"/>
</dbReference>
<feature type="transmembrane region" description="Helical" evidence="4">
    <location>
        <begin position="332"/>
        <end position="355"/>
    </location>
</feature>
<evidence type="ECO:0000256" key="2">
    <source>
        <dbReference type="ARBA" id="ARBA00022989"/>
    </source>
</evidence>
<evidence type="ECO:0000256" key="1">
    <source>
        <dbReference type="ARBA" id="ARBA00022692"/>
    </source>
</evidence>
<dbReference type="InterPro" id="IPR020846">
    <property type="entry name" value="MFS_dom"/>
</dbReference>
<feature type="transmembrane region" description="Helical" evidence="4">
    <location>
        <begin position="361"/>
        <end position="380"/>
    </location>
</feature>
<feature type="transmembrane region" description="Helical" evidence="4">
    <location>
        <begin position="93"/>
        <end position="115"/>
    </location>
</feature>
<evidence type="ECO:0000259" key="5">
    <source>
        <dbReference type="PROSITE" id="PS50850"/>
    </source>
</evidence>
<dbReference type="InterPro" id="IPR011701">
    <property type="entry name" value="MFS"/>
</dbReference>
<reference evidence="6 7" key="1">
    <citation type="journal article" date="2015" name="Nature">
        <title>rRNA introns, odd ribosomes, and small enigmatic genomes across a large radiation of phyla.</title>
        <authorList>
            <person name="Brown C.T."/>
            <person name="Hug L.A."/>
            <person name="Thomas B.C."/>
            <person name="Sharon I."/>
            <person name="Castelle C.J."/>
            <person name="Singh A."/>
            <person name="Wilkins M.J."/>
            <person name="Williams K.H."/>
            <person name="Banfield J.F."/>
        </authorList>
    </citation>
    <scope>NUCLEOTIDE SEQUENCE [LARGE SCALE GENOMIC DNA]</scope>
</reference>
<dbReference type="Gene3D" id="1.20.1250.20">
    <property type="entry name" value="MFS general substrate transporter like domains"/>
    <property type="match status" value="2"/>
</dbReference>
<keyword evidence="3 4" id="KW-0472">Membrane</keyword>
<keyword evidence="1 4" id="KW-0812">Transmembrane</keyword>
<feature type="transmembrane region" description="Helical" evidence="4">
    <location>
        <begin position="69"/>
        <end position="87"/>
    </location>
</feature>
<evidence type="ECO:0000313" key="7">
    <source>
        <dbReference type="Proteomes" id="UP000034236"/>
    </source>
</evidence>
<proteinExistence type="predicted"/>
<dbReference type="Pfam" id="PF07690">
    <property type="entry name" value="MFS_1"/>
    <property type="match status" value="1"/>
</dbReference>
<dbReference type="PANTHER" id="PTHR23526:SF4">
    <property type="entry name" value="INTEGRAL MEMBRANE TRANSPORT PROTEIN"/>
    <property type="match status" value="1"/>
</dbReference>
<feature type="transmembrane region" description="Helical" evidence="4">
    <location>
        <begin position="7"/>
        <end position="26"/>
    </location>
</feature>
<dbReference type="Proteomes" id="UP000034236">
    <property type="component" value="Unassembled WGS sequence"/>
</dbReference>
<feature type="transmembrane region" description="Helical" evidence="4">
    <location>
        <begin position="240"/>
        <end position="259"/>
    </location>
</feature>
<name>A0A0G0VW70_9BACT</name>
<accession>A0A0G0VW70</accession>
<evidence type="ECO:0000256" key="4">
    <source>
        <dbReference type="SAM" id="Phobius"/>
    </source>
</evidence>
<protein>
    <submittedName>
        <fullName evidence="6">Permeases of the major facilitator superfamily</fullName>
    </submittedName>
</protein>
<keyword evidence="2 4" id="KW-1133">Transmembrane helix</keyword>
<dbReference type="AlphaFoldDB" id="A0A0G0VW70"/>